<evidence type="ECO:0000313" key="3">
    <source>
        <dbReference type="Proteomes" id="UP000265520"/>
    </source>
</evidence>
<dbReference type="AlphaFoldDB" id="A0A392R6C2"/>
<proteinExistence type="predicted"/>
<keyword evidence="3" id="KW-1185">Reference proteome</keyword>
<accession>A0A392R6C2</accession>
<evidence type="ECO:0000256" key="1">
    <source>
        <dbReference type="SAM" id="MobiDB-lite"/>
    </source>
</evidence>
<dbReference type="EMBL" id="LXQA010193092">
    <property type="protein sequence ID" value="MCI32153.1"/>
    <property type="molecule type" value="Genomic_DNA"/>
</dbReference>
<feature type="region of interest" description="Disordered" evidence="1">
    <location>
        <begin position="1"/>
        <end position="23"/>
    </location>
</feature>
<dbReference type="Proteomes" id="UP000265520">
    <property type="component" value="Unassembled WGS sequence"/>
</dbReference>
<organism evidence="2 3">
    <name type="scientific">Trifolium medium</name>
    <dbReference type="NCBI Taxonomy" id="97028"/>
    <lineage>
        <taxon>Eukaryota</taxon>
        <taxon>Viridiplantae</taxon>
        <taxon>Streptophyta</taxon>
        <taxon>Embryophyta</taxon>
        <taxon>Tracheophyta</taxon>
        <taxon>Spermatophyta</taxon>
        <taxon>Magnoliopsida</taxon>
        <taxon>eudicotyledons</taxon>
        <taxon>Gunneridae</taxon>
        <taxon>Pentapetalae</taxon>
        <taxon>rosids</taxon>
        <taxon>fabids</taxon>
        <taxon>Fabales</taxon>
        <taxon>Fabaceae</taxon>
        <taxon>Papilionoideae</taxon>
        <taxon>50 kb inversion clade</taxon>
        <taxon>NPAAA clade</taxon>
        <taxon>Hologalegina</taxon>
        <taxon>IRL clade</taxon>
        <taxon>Trifolieae</taxon>
        <taxon>Trifolium</taxon>
    </lineage>
</organism>
<sequence>MNVLRSGGFGNGSGAGVKTKSAASVDPVAPTVVTVMMVGRKNLFRRFPRQRRCR</sequence>
<reference evidence="2 3" key="1">
    <citation type="journal article" date="2018" name="Front. Plant Sci.">
        <title>Red Clover (Trifolium pratense) and Zigzag Clover (T. medium) - A Picture of Genomic Similarities and Differences.</title>
        <authorList>
            <person name="Dluhosova J."/>
            <person name="Istvanek J."/>
            <person name="Nedelnik J."/>
            <person name="Repkova J."/>
        </authorList>
    </citation>
    <scope>NUCLEOTIDE SEQUENCE [LARGE SCALE GENOMIC DNA]</scope>
    <source>
        <strain evidence="3">cv. 10/8</strain>
        <tissue evidence="2">Leaf</tissue>
    </source>
</reference>
<feature type="non-terminal residue" evidence="2">
    <location>
        <position position="54"/>
    </location>
</feature>
<name>A0A392R6C2_9FABA</name>
<evidence type="ECO:0000313" key="2">
    <source>
        <dbReference type="EMBL" id="MCI32153.1"/>
    </source>
</evidence>
<protein>
    <submittedName>
        <fullName evidence="2">Uncharacterized protein</fullName>
    </submittedName>
</protein>
<comment type="caution">
    <text evidence="2">The sequence shown here is derived from an EMBL/GenBank/DDBJ whole genome shotgun (WGS) entry which is preliminary data.</text>
</comment>